<feature type="chain" id="PRO_5045388473" description="Lipoprotein" evidence="1">
    <location>
        <begin position="22"/>
        <end position="151"/>
    </location>
</feature>
<gene>
    <name evidence="2" type="ORF">OG563_25640</name>
</gene>
<sequence>MPSIGSIAMLAAATVAAALLAGCGGNGPLDPAVPATPTSHPNITITFSSPGSSAQVPNPDEITPTAAKQLCDTLEPEVDRWRTEGAQLGKLGFNGTVHDWAARNGGLNDTVLTDRAIVDRITTTQCPDVRQQVLDALDISTLADGLAGFGH</sequence>
<proteinExistence type="predicted"/>
<protein>
    <recommendedName>
        <fullName evidence="4">Lipoprotein</fullName>
    </recommendedName>
</protein>
<reference evidence="2" key="1">
    <citation type="submission" date="2022-10" db="EMBL/GenBank/DDBJ databases">
        <title>The complete genomes of actinobacterial strains from the NBC collection.</title>
        <authorList>
            <person name="Joergensen T.S."/>
            <person name="Alvarez Arevalo M."/>
            <person name="Sterndorff E.B."/>
            <person name="Faurdal D."/>
            <person name="Vuksanovic O."/>
            <person name="Mourched A.-S."/>
            <person name="Charusanti P."/>
            <person name="Shaw S."/>
            <person name="Blin K."/>
            <person name="Weber T."/>
        </authorList>
    </citation>
    <scope>NUCLEOTIDE SEQUENCE</scope>
    <source>
        <strain evidence="2">NBC_01482</strain>
    </source>
</reference>
<evidence type="ECO:0008006" key="4">
    <source>
        <dbReference type="Google" id="ProtNLM"/>
    </source>
</evidence>
<feature type="signal peptide" evidence="1">
    <location>
        <begin position="1"/>
        <end position="21"/>
    </location>
</feature>
<dbReference type="EMBL" id="CP109441">
    <property type="protein sequence ID" value="WUV42641.1"/>
    <property type="molecule type" value="Genomic_DNA"/>
</dbReference>
<dbReference type="RefSeq" id="WP_329405274.1">
    <property type="nucleotide sequence ID" value="NZ_CP109441.1"/>
</dbReference>
<dbReference type="Proteomes" id="UP001432062">
    <property type="component" value="Chromosome"/>
</dbReference>
<name>A0ABZ1YK47_9NOCA</name>
<keyword evidence="3" id="KW-1185">Reference proteome</keyword>
<evidence type="ECO:0000313" key="3">
    <source>
        <dbReference type="Proteomes" id="UP001432062"/>
    </source>
</evidence>
<keyword evidence="1" id="KW-0732">Signal</keyword>
<accession>A0ABZ1YK47</accession>
<evidence type="ECO:0000313" key="2">
    <source>
        <dbReference type="EMBL" id="WUV42641.1"/>
    </source>
</evidence>
<organism evidence="2 3">
    <name type="scientific">Nocardia vinacea</name>
    <dbReference type="NCBI Taxonomy" id="96468"/>
    <lineage>
        <taxon>Bacteria</taxon>
        <taxon>Bacillati</taxon>
        <taxon>Actinomycetota</taxon>
        <taxon>Actinomycetes</taxon>
        <taxon>Mycobacteriales</taxon>
        <taxon>Nocardiaceae</taxon>
        <taxon>Nocardia</taxon>
    </lineage>
</organism>
<evidence type="ECO:0000256" key="1">
    <source>
        <dbReference type="SAM" id="SignalP"/>
    </source>
</evidence>